<evidence type="ECO:0000256" key="7">
    <source>
        <dbReference type="ARBA" id="ARBA00023157"/>
    </source>
</evidence>
<evidence type="ECO:0000256" key="1">
    <source>
        <dbReference type="ARBA" id="ARBA00004609"/>
    </source>
</evidence>
<evidence type="ECO:0000256" key="4">
    <source>
        <dbReference type="ARBA" id="ARBA00022622"/>
    </source>
</evidence>
<keyword evidence="6" id="KW-0472">Membrane</keyword>
<keyword evidence="8" id="KW-0325">Glycoprotein</keyword>
<evidence type="ECO:0000256" key="5">
    <source>
        <dbReference type="ARBA" id="ARBA00022729"/>
    </source>
</evidence>
<keyword evidence="5 10" id="KW-0732">Signal</keyword>
<protein>
    <recommendedName>
        <fullName evidence="11">Bifunctional inhibitor/plant lipid transfer protein/seed storage helical domain-containing protein</fullName>
    </recommendedName>
</protein>
<dbReference type="CDD" id="cd00010">
    <property type="entry name" value="AAI_LTSS"/>
    <property type="match status" value="1"/>
</dbReference>
<keyword evidence="13" id="KW-1185">Reference proteome</keyword>
<feature type="chain" id="PRO_5043639371" description="Bifunctional inhibitor/plant lipid transfer protein/seed storage helical domain-containing protein" evidence="10">
    <location>
        <begin position="24"/>
        <end position="149"/>
    </location>
</feature>
<sequence>MEICKLFAVVFVSVVLYSIQATAQGGDGDVAGCLQKLLPCQPYILKVNPPPPSSCCGPMKELVDKDAVCLCTVFNNPEILQKLNLTKDKALDLPKACGVNPDVSKCSKIATSSPPPPASPGSTSGGSSVQAVSFIGLVFAAAFVARNLF</sequence>
<dbReference type="SUPFAM" id="SSF47699">
    <property type="entry name" value="Bifunctional inhibitor/lipid-transfer protein/seed storage 2S albumin"/>
    <property type="match status" value="1"/>
</dbReference>
<evidence type="ECO:0000256" key="8">
    <source>
        <dbReference type="ARBA" id="ARBA00023180"/>
    </source>
</evidence>
<dbReference type="SMART" id="SM00499">
    <property type="entry name" value="AAI"/>
    <property type="match status" value="1"/>
</dbReference>
<comment type="similarity">
    <text evidence="2">Belongs to the plant LTP family.</text>
</comment>
<dbReference type="Pfam" id="PF14368">
    <property type="entry name" value="LTP_2"/>
    <property type="match status" value="1"/>
</dbReference>
<keyword evidence="9" id="KW-0449">Lipoprotein</keyword>
<dbReference type="InterPro" id="IPR043325">
    <property type="entry name" value="LTSS"/>
</dbReference>
<evidence type="ECO:0000313" key="13">
    <source>
        <dbReference type="Proteomes" id="UP000836841"/>
    </source>
</evidence>
<evidence type="ECO:0000256" key="9">
    <source>
        <dbReference type="ARBA" id="ARBA00023288"/>
    </source>
</evidence>
<name>A0AAU9SK11_THLAR</name>
<dbReference type="Proteomes" id="UP000836841">
    <property type="component" value="Chromosome 5"/>
</dbReference>
<feature type="signal peptide" evidence="10">
    <location>
        <begin position="1"/>
        <end position="23"/>
    </location>
</feature>
<accession>A0AAU9SK11</accession>
<dbReference type="GO" id="GO:0005886">
    <property type="term" value="C:plasma membrane"/>
    <property type="evidence" value="ECO:0007669"/>
    <property type="project" value="UniProtKB-SubCell"/>
</dbReference>
<dbReference type="InterPro" id="IPR036312">
    <property type="entry name" value="Bifun_inhib/LTP/seed_sf"/>
</dbReference>
<proteinExistence type="inferred from homology"/>
<dbReference type="PANTHER" id="PTHR33044">
    <property type="entry name" value="BIFUNCTIONAL INHIBITOR/LIPID-TRANSFER PROTEIN/SEED STORAGE 2S ALBUMIN SUPERFAMILY PROTEIN-RELATED"/>
    <property type="match status" value="1"/>
</dbReference>
<keyword evidence="7" id="KW-1015">Disulfide bond</keyword>
<organism evidence="12 13">
    <name type="scientific">Thlaspi arvense</name>
    <name type="common">Field penny-cress</name>
    <dbReference type="NCBI Taxonomy" id="13288"/>
    <lineage>
        <taxon>Eukaryota</taxon>
        <taxon>Viridiplantae</taxon>
        <taxon>Streptophyta</taxon>
        <taxon>Embryophyta</taxon>
        <taxon>Tracheophyta</taxon>
        <taxon>Spermatophyta</taxon>
        <taxon>Magnoliopsida</taxon>
        <taxon>eudicotyledons</taxon>
        <taxon>Gunneridae</taxon>
        <taxon>Pentapetalae</taxon>
        <taxon>rosids</taxon>
        <taxon>malvids</taxon>
        <taxon>Brassicales</taxon>
        <taxon>Brassicaceae</taxon>
        <taxon>Thlaspideae</taxon>
        <taxon>Thlaspi</taxon>
    </lineage>
</organism>
<keyword evidence="4" id="KW-0336">GPI-anchor</keyword>
<feature type="domain" description="Bifunctional inhibitor/plant lipid transfer protein/seed storage helical" evidence="11">
    <location>
        <begin position="33"/>
        <end position="106"/>
    </location>
</feature>
<evidence type="ECO:0000313" key="12">
    <source>
        <dbReference type="EMBL" id="CAH2067085.1"/>
    </source>
</evidence>
<comment type="subcellular location">
    <subcellularLocation>
        <location evidence="1">Cell membrane</location>
        <topology evidence="1">Lipid-anchor</topology>
        <topology evidence="1">GPI-anchor</topology>
    </subcellularLocation>
</comment>
<reference evidence="12 13" key="1">
    <citation type="submission" date="2022-03" db="EMBL/GenBank/DDBJ databases">
        <authorList>
            <person name="Nunn A."/>
            <person name="Chopra R."/>
            <person name="Nunn A."/>
            <person name="Contreras Garrido A."/>
        </authorList>
    </citation>
    <scope>NUCLEOTIDE SEQUENCE [LARGE SCALE GENOMIC DNA]</scope>
</reference>
<keyword evidence="3" id="KW-1003">Cell membrane</keyword>
<dbReference type="GO" id="GO:0098552">
    <property type="term" value="C:side of membrane"/>
    <property type="evidence" value="ECO:0007669"/>
    <property type="project" value="UniProtKB-KW"/>
</dbReference>
<dbReference type="InterPro" id="IPR016140">
    <property type="entry name" value="Bifunc_inhib/LTP/seed_store"/>
</dbReference>
<evidence type="ECO:0000256" key="3">
    <source>
        <dbReference type="ARBA" id="ARBA00022475"/>
    </source>
</evidence>
<evidence type="ECO:0000256" key="6">
    <source>
        <dbReference type="ARBA" id="ARBA00023136"/>
    </source>
</evidence>
<dbReference type="AlphaFoldDB" id="A0AAU9SK11"/>
<gene>
    <name evidence="12" type="ORF">TAV2_LOCUS16891</name>
</gene>
<evidence type="ECO:0000259" key="11">
    <source>
        <dbReference type="SMART" id="SM00499"/>
    </source>
</evidence>
<evidence type="ECO:0000256" key="2">
    <source>
        <dbReference type="ARBA" id="ARBA00009748"/>
    </source>
</evidence>
<dbReference type="Gene3D" id="1.10.110.10">
    <property type="entry name" value="Plant lipid-transfer and hydrophobic proteins"/>
    <property type="match status" value="1"/>
</dbReference>
<evidence type="ECO:0000256" key="10">
    <source>
        <dbReference type="SAM" id="SignalP"/>
    </source>
</evidence>
<dbReference type="EMBL" id="OU466861">
    <property type="protein sequence ID" value="CAH2067085.1"/>
    <property type="molecule type" value="Genomic_DNA"/>
</dbReference>